<dbReference type="Proteomes" id="UP000030764">
    <property type="component" value="Unassembled WGS sequence"/>
</dbReference>
<keyword evidence="3" id="KW-1185">Reference proteome</keyword>
<dbReference type="Proteomes" id="UP000030758">
    <property type="component" value="Unassembled WGS sequence"/>
</dbReference>
<proteinExistence type="predicted"/>
<evidence type="ECO:0000313" key="2">
    <source>
        <dbReference type="EMBL" id="KFD64910.1"/>
    </source>
</evidence>
<name>A0A085N614_9BILA</name>
<dbReference type="AlphaFoldDB" id="A0A085N614"/>
<evidence type="ECO:0000313" key="3">
    <source>
        <dbReference type="Proteomes" id="UP000030764"/>
    </source>
</evidence>
<gene>
    <name evidence="1" type="ORF">M513_04521</name>
    <name evidence="2" type="ORF">M514_04521</name>
</gene>
<dbReference type="EMBL" id="KL363206">
    <property type="protein sequence ID" value="KFD54576.1"/>
    <property type="molecule type" value="Genomic_DNA"/>
</dbReference>
<sequence>MPLLLPRPRECEDDEAVNFHDDPSSLTFSMQSITCKIDKEESKILCAVSTAGLAYALKDRIVQETTTPDKLLIALNKWFKIRITPGM</sequence>
<reference evidence="2 3" key="1">
    <citation type="journal article" date="2014" name="Nat. Genet.">
        <title>Genome and transcriptome of the porcine whipworm Trichuris suis.</title>
        <authorList>
            <person name="Jex A.R."/>
            <person name="Nejsum P."/>
            <person name="Schwarz E.M."/>
            <person name="Hu L."/>
            <person name="Young N.D."/>
            <person name="Hall R.S."/>
            <person name="Korhonen P.K."/>
            <person name="Liao S."/>
            <person name="Thamsborg S."/>
            <person name="Xia J."/>
            <person name="Xu P."/>
            <person name="Wang S."/>
            <person name="Scheerlinck J.P."/>
            <person name="Hofmann A."/>
            <person name="Sternberg P.W."/>
            <person name="Wang J."/>
            <person name="Gasser R.B."/>
        </authorList>
    </citation>
    <scope>NUCLEOTIDE SEQUENCE [LARGE SCALE GENOMIC DNA]</scope>
    <source>
        <strain evidence="2">DCEP-RM93F</strain>
        <strain evidence="1">DCEP-RM93M</strain>
    </source>
</reference>
<dbReference type="EMBL" id="KL367548">
    <property type="protein sequence ID" value="KFD64910.1"/>
    <property type="molecule type" value="Genomic_DNA"/>
</dbReference>
<protein>
    <submittedName>
        <fullName evidence="2">Uncharacterized protein</fullName>
    </submittedName>
</protein>
<organism evidence="2">
    <name type="scientific">Trichuris suis</name>
    <name type="common">pig whipworm</name>
    <dbReference type="NCBI Taxonomy" id="68888"/>
    <lineage>
        <taxon>Eukaryota</taxon>
        <taxon>Metazoa</taxon>
        <taxon>Ecdysozoa</taxon>
        <taxon>Nematoda</taxon>
        <taxon>Enoplea</taxon>
        <taxon>Dorylaimia</taxon>
        <taxon>Trichinellida</taxon>
        <taxon>Trichuridae</taxon>
        <taxon>Trichuris</taxon>
    </lineage>
</organism>
<evidence type="ECO:0000313" key="1">
    <source>
        <dbReference type="EMBL" id="KFD54576.1"/>
    </source>
</evidence>
<accession>A0A085N614</accession>